<dbReference type="InterPro" id="IPR004088">
    <property type="entry name" value="KH_dom_type_1"/>
</dbReference>
<organism evidence="5 6">
    <name type="scientific">Musa balbisiana</name>
    <name type="common">Banana</name>
    <dbReference type="NCBI Taxonomy" id="52838"/>
    <lineage>
        <taxon>Eukaryota</taxon>
        <taxon>Viridiplantae</taxon>
        <taxon>Streptophyta</taxon>
        <taxon>Embryophyta</taxon>
        <taxon>Tracheophyta</taxon>
        <taxon>Spermatophyta</taxon>
        <taxon>Magnoliopsida</taxon>
        <taxon>Liliopsida</taxon>
        <taxon>Zingiberales</taxon>
        <taxon>Musaceae</taxon>
        <taxon>Musa</taxon>
    </lineage>
</organism>
<dbReference type="CDD" id="cd22459">
    <property type="entry name" value="KH-I_PEPPER_rpt1_like"/>
    <property type="match status" value="1"/>
</dbReference>
<dbReference type="CDD" id="cd22460">
    <property type="entry name" value="KH-I_PEPPER_rpt2_like"/>
    <property type="match status" value="1"/>
</dbReference>
<dbReference type="SMART" id="SM00322">
    <property type="entry name" value="KH"/>
    <property type="match status" value="3"/>
</dbReference>
<dbReference type="InterPro" id="IPR004087">
    <property type="entry name" value="KH_dom"/>
</dbReference>
<dbReference type="AlphaFoldDB" id="A0A4S8JTB5"/>
<feature type="domain" description="K Homology" evidence="4">
    <location>
        <begin position="338"/>
        <end position="408"/>
    </location>
</feature>
<feature type="region of interest" description="Disordered" evidence="3">
    <location>
        <begin position="15"/>
        <end position="37"/>
    </location>
</feature>
<dbReference type="SUPFAM" id="SSF54791">
    <property type="entry name" value="Eukaryotic type KH-domain (KH-domain type I)"/>
    <property type="match status" value="3"/>
</dbReference>
<keyword evidence="2" id="KW-0694">RNA-binding</keyword>
<evidence type="ECO:0000313" key="6">
    <source>
        <dbReference type="Proteomes" id="UP000317650"/>
    </source>
</evidence>
<dbReference type="Pfam" id="PF00013">
    <property type="entry name" value="KH_1"/>
    <property type="match status" value="3"/>
</dbReference>
<keyword evidence="6" id="KW-1185">Reference proteome</keyword>
<proteinExistence type="predicted"/>
<dbReference type="InterPro" id="IPR036612">
    <property type="entry name" value="KH_dom_type_1_sf"/>
</dbReference>
<gene>
    <name evidence="5" type="ORF">C4D60_Mb05t03000</name>
</gene>
<feature type="domain" description="K Homology" evidence="4">
    <location>
        <begin position="45"/>
        <end position="108"/>
    </location>
</feature>
<evidence type="ECO:0000259" key="4">
    <source>
        <dbReference type="SMART" id="SM00322"/>
    </source>
</evidence>
<dbReference type="GO" id="GO:0003723">
    <property type="term" value="F:RNA binding"/>
    <property type="evidence" value="ECO:0007669"/>
    <property type="project" value="UniProtKB-UniRule"/>
</dbReference>
<evidence type="ECO:0000256" key="1">
    <source>
        <dbReference type="ARBA" id="ARBA00022737"/>
    </source>
</evidence>
<dbReference type="PANTHER" id="PTHR10288">
    <property type="entry name" value="KH DOMAIN CONTAINING RNA BINDING PROTEIN"/>
    <property type="match status" value="1"/>
</dbReference>
<feature type="domain" description="K Homology" evidence="4">
    <location>
        <begin position="160"/>
        <end position="233"/>
    </location>
</feature>
<keyword evidence="1" id="KW-0677">Repeat</keyword>
<dbReference type="Proteomes" id="UP000317650">
    <property type="component" value="Chromosome 5"/>
</dbReference>
<reference evidence="5 6" key="1">
    <citation type="journal article" date="2019" name="Nat. Plants">
        <title>Genome sequencing of Musa balbisiana reveals subgenome evolution and function divergence in polyploid bananas.</title>
        <authorList>
            <person name="Yao X."/>
        </authorList>
    </citation>
    <scope>NUCLEOTIDE SEQUENCE [LARGE SCALE GENOMIC DNA]</scope>
    <source>
        <strain evidence="6">cv. DH-PKW</strain>
        <tissue evidence="5">Leaves</tissue>
    </source>
</reference>
<name>A0A4S8JTB5_MUSBA</name>
<dbReference type="Gene3D" id="3.30.1370.10">
    <property type="entry name" value="K Homology domain, type 1"/>
    <property type="match status" value="3"/>
</dbReference>
<protein>
    <recommendedName>
        <fullName evidence="4">K Homology domain-containing protein</fullName>
    </recommendedName>
</protein>
<comment type="caution">
    <text evidence="5">The sequence shown here is derived from an EMBL/GenBank/DDBJ whole genome shotgun (WGS) entry which is preliminary data.</text>
</comment>
<accession>A0A4S8JTB5</accession>
<dbReference type="STRING" id="52838.A0A4S8JTB5"/>
<sequence length="455" mass="49272">MDGLPENIVEEEVAVETENSHETKQEHDDLTATEAGEKKWPGWPGESVFRILVPAHKVGGLIGRKGEFIKKLCEESRARIKILEDLLEWQKEQMCQLEALCFLSDCIMYSECVSWKVMISAKEEPDASIPPAMDALLRVHKWIIDGLDGESGRAPPGSDNTVSTRLLVSATQAGSLIGKQGATIKAIQEASSATARVLDNLPPVALPDDRVVEIQGEPNGTHKAVELIATHLRKYLVDRSVLPLFEKRLSLSNVHMEQNMPATQTWSQPQGLPPNSGGLGYGGNPQFIPPRPHHNFYPPPERPLLEKQPHHGISLYGQNTSPMGIHSAANQHAPTMISQVTQHMQISLSYADAVIGEAGANISYIRRSSGATITIQESRGVPGEMTVEITGSATQVQTAQQLIQNFMAAAAAPQPSTVGSSDHGYSSYQAHGPMYGSPANAGPYGSSTYGSNYGY</sequence>
<dbReference type="EMBL" id="PYDT01000003">
    <property type="protein sequence ID" value="THU65377.1"/>
    <property type="molecule type" value="Genomic_DNA"/>
</dbReference>
<feature type="compositionally biased region" description="Basic and acidic residues" evidence="3">
    <location>
        <begin position="18"/>
        <end position="37"/>
    </location>
</feature>
<dbReference type="CDD" id="cd22461">
    <property type="entry name" value="KH-I_PEPPER_like_rpt3"/>
    <property type="match status" value="1"/>
</dbReference>
<evidence type="ECO:0000256" key="2">
    <source>
        <dbReference type="PROSITE-ProRule" id="PRU00117"/>
    </source>
</evidence>
<evidence type="ECO:0000313" key="5">
    <source>
        <dbReference type="EMBL" id="THU65377.1"/>
    </source>
</evidence>
<dbReference type="PROSITE" id="PS50084">
    <property type="entry name" value="KH_TYPE_1"/>
    <property type="match status" value="3"/>
</dbReference>
<evidence type="ECO:0000256" key="3">
    <source>
        <dbReference type="SAM" id="MobiDB-lite"/>
    </source>
</evidence>